<dbReference type="OMA" id="DVICHIP"/>
<dbReference type="AlphaFoldDB" id="A0A0L0S129"/>
<dbReference type="OrthoDB" id="5364946at2759"/>
<dbReference type="Proteomes" id="UP000054350">
    <property type="component" value="Unassembled WGS sequence"/>
</dbReference>
<evidence type="ECO:0000256" key="7">
    <source>
        <dbReference type="SAM" id="MobiDB-lite"/>
    </source>
</evidence>
<dbReference type="GO" id="GO:0031120">
    <property type="term" value="P:snRNA pseudouridine synthesis"/>
    <property type="evidence" value="ECO:0007669"/>
    <property type="project" value="UniProtKB-UniRule"/>
</dbReference>
<accession>A0A0L0S129</accession>
<name>A0A0L0S129_ALLM3</name>
<keyword evidence="10" id="KW-1185">Reference proteome</keyword>
<dbReference type="STRING" id="578462.A0A0L0S129"/>
<keyword evidence="5 6" id="KW-0687">Ribonucleoprotein</keyword>
<comment type="function">
    <text evidence="6">Common component of the spliceosome and rRNA processing machinery.</text>
</comment>
<dbReference type="InterPro" id="IPR050257">
    <property type="entry name" value="eL8/uL1-like"/>
</dbReference>
<dbReference type="PANTHER" id="PTHR23105">
    <property type="entry name" value="RIBOSOMAL PROTEIN L7AE FAMILY MEMBER"/>
    <property type="match status" value="1"/>
</dbReference>
<protein>
    <recommendedName>
        <fullName evidence="6">H/ACA ribonucleoprotein complex subunit 2</fullName>
    </recommendedName>
    <alternativeName>
        <fullName evidence="6">Nucleolar protein family A member 2</fullName>
    </alternativeName>
</protein>
<dbReference type="Gene3D" id="3.30.1330.30">
    <property type="match status" value="1"/>
</dbReference>
<dbReference type="InterPro" id="IPR029064">
    <property type="entry name" value="Ribosomal_eL30-like_sf"/>
</dbReference>
<dbReference type="EMBL" id="GG745330">
    <property type="protein sequence ID" value="KNE56297.1"/>
    <property type="molecule type" value="Genomic_DNA"/>
</dbReference>
<evidence type="ECO:0000256" key="4">
    <source>
        <dbReference type="ARBA" id="ARBA00023242"/>
    </source>
</evidence>
<reference evidence="9 10" key="1">
    <citation type="submission" date="2009-11" db="EMBL/GenBank/DDBJ databases">
        <title>Annotation of Allomyces macrogynus ATCC 38327.</title>
        <authorList>
            <consortium name="The Broad Institute Genome Sequencing Platform"/>
            <person name="Russ C."/>
            <person name="Cuomo C."/>
            <person name="Burger G."/>
            <person name="Gray M.W."/>
            <person name="Holland P.W.H."/>
            <person name="King N."/>
            <person name="Lang F.B.F."/>
            <person name="Roger A.J."/>
            <person name="Ruiz-Trillo I."/>
            <person name="Young S.K."/>
            <person name="Zeng Q."/>
            <person name="Gargeya S."/>
            <person name="Fitzgerald M."/>
            <person name="Haas B."/>
            <person name="Abouelleil A."/>
            <person name="Alvarado L."/>
            <person name="Arachchi H.M."/>
            <person name="Berlin A."/>
            <person name="Chapman S.B."/>
            <person name="Gearin G."/>
            <person name="Goldberg J."/>
            <person name="Griggs A."/>
            <person name="Gujja S."/>
            <person name="Hansen M."/>
            <person name="Heiman D."/>
            <person name="Howarth C."/>
            <person name="Larimer J."/>
            <person name="Lui A."/>
            <person name="MacDonald P.J.P."/>
            <person name="McCowen C."/>
            <person name="Montmayeur A."/>
            <person name="Murphy C."/>
            <person name="Neiman D."/>
            <person name="Pearson M."/>
            <person name="Priest M."/>
            <person name="Roberts A."/>
            <person name="Saif S."/>
            <person name="Shea T."/>
            <person name="Sisk P."/>
            <person name="Stolte C."/>
            <person name="Sykes S."/>
            <person name="Wortman J."/>
            <person name="Nusbaum C."/>
            <person name="Birren B."/>
        </authorList>
    </citation>
    <scope>NUCLEOTIDE SEQUENCE [LARGE SCALE GENOMIC DNA]</scope>
    <source>
        <strain evidence="9 10">ATCC 38327</strain>
    </source>
</reference>
<dbReference type="GO" id="GO:0031429">
    <property type="term" value="C:box H/ACA snoRNP complex"/>
    <property type="evidence" value="ECO:0007669"/>
    <property type="project" value="UniProtKB-UniRule"/>
</dbReference>
<evidence type="ECO:0000259" key="8">
    <source>
        <dbReference type="Pfam" id="PF01248"/>
    </source>
</evidence>
<evidence type="ECO:0000256" key="1">
    <source>
        <dbReference type="ARBA" id="ARBA00004604"/>
    </source>
</evidence>
<dbReference type="Pfam" id="PF01248">
    <property type="entry name" value="Ribosomal_L7Ae"/>
    <property type="match status" value="1"/>
</dbReference>
<dbReference type="InterPro" id="IPR004038">
    <property type="entry name" value="Ribosomal_eL8/eL30/eS12/Gad45"/>
</dbReference>
<dbReference type="SUPFAM" id="SSF55315">
    <property type="entry name" value="L30e-like"/>
    <property type="match status" value="1"/>
</dbReference>
<proteinExistence type="inferred from homology"/>
<dbReference type="GO" id="GO:0000398">
    <property type="term" value="P:mRNA splicing, via spliceosome"/>
    <property type="evidence" value="ECO:0007669"/>
    <property type="project" value="UniProtKB-UniRule"/>
</dbReference>
<comment type="similarity">
    <text evidence="2 6">Belongs to the eukaryotic ribosomal protein eL8 family.</text>
</comment>
<dbReference type="VEuPathDB" id="FungiDB:AMAG_02121"/>
<comment type="subcellular location">
    <subcellularLocation>
        <location evidence="1 6">Nucleus</location>
        <location evidence="1 6">Nucleolus</location>
    </subcellularLocation>
</comment>
<gene>
    <name evidence="9" type="ORF">AMAG_02121</name>
</gene>
<reference evidence="10" key="2">
    <citation type="submission" date="2009-11" db="EMBL/GenBank/DDBJ databases">
        <title>The Genome Sequence of Allomyces macrogynus strain ATCC 38327.</title>
        <authorList>
            <consortium name="The Broad Institute Genome Sequencing Platform"/>
            <person name="Russ C."/>
            <person name="Cuomo C."/>
            <person name="Shea T."/>
            <person name="Young S.K."/>
            <person name="Zeng Q."/>
            <person name="Koehrsen M."/>
            <person name="Haas B."/>
            <person name="Borodovsky M."/>
            <person name="Guigo R."/>
            <person name="Alvarado L."/>
            <person name="Berlin A."/>
            <person name="Borenstein D."/>
            <person name="Chen Z."/>
            <person name="Engels R."/>
            <person name="Freedman E."/>
            <person name="Gellesch M."/>
            <person name="Goldberg J."/>
            <person name="Griggs A."/>
            <person name="Gujja S."/>
            <person name="Heiman D."/>
            <person name="Hepburn T."/>
            <person name="Howarth C."/>
            <person name="Jen D."/>
            <person name="Larson L."/>
            <person name="Lewis B."/>
            <person name="Mehta T."/>
            <person name="Park D."/>
            <person name="Pearson M."/>
            <person name="Roberts A."/>
            <person name="Saif S."/>
            <person name="Shenoy N."/>
            <person name="Sisk P."/>
            <person name="Stolte C."/>
            <person name="Sykes S."/>
            <person name="Walk T."/>
            <person name="White J."/>
            <person name="Yandava C."/>
            <person name="Burger G."/>
            <person name="Gray M.W."/>
            <person name="Holland P.W.H."/>
            <person name="King N."/>
            <person name="Lang F.B.F."/>
            <person name="Roger A.J."/>
            <person name="Ruiz-Trillo I."/>
            <person name="Lander E."/>
            <person name="Nusbaum C."/>
        </authorList>
    </citation>
    <scope>NUCLEOTIDE SEQUENCE [LARGE SCALE GENOMIC DNA]</scope>
    <source>
        <strain evidence="10">ATCC 38327</strain>
    </source>
</reference>
<evidence type="ECO:0000256" key="2">
    <source>
        <dbReference type="ARBA" id="ARBA00007337"/>
    </source>
</evidence>
<evidence type="ECO:0000313" key="9">
    <source>
        <dbReference type="EMBL" id="KNE56297.1"/>
    </source>
</evidence>
<dbReference type="GO" id="GO:0003723">
    <property type="term" value="F:RNA binding"/>
    <property type="evidence" value="ECO:0007669"/>
    <property type="project" value="UniProtKB-UniRule"/>
</dbReference>
<keyword evidence="4 6" id="KW-0539">Nucleus</keyword>
<feature type="domain" description="Ribosomal protein eL8/eL30/eS12/Gadd45" evidence="8">
    <location>
        <begin position="55"/>
        <end position="139"/>
    </location>
</feature>
<dbReference type="eggNOG" id="KOG3167">
    <property type="taxonomic scope" value="Eukaryota"/>
</dbReference>
<dbReference type="PRINTS" id="PR00881">
    <property type="entry name" value="L7ARS6FAMILY"/>
</dbReference>
<evidence type="ECO:0000256" key="6">
    <source>
        <dbReference type="RuleBase" id="RU366039"/>
    </source>
</evidence>
<comment type="function">
    <text evidence="6">Required for ribosome biogenesis. Part of a complex which catalyzes pseudouridylation of rRNA. This involves the isomerization of uridine such that the ribose is subsequently attached to C5, instead of the normal N1. Pseudouridine ('psi') residues may serve to stabilize the conformation of rRNAs.</text>
</comment>
<evidence type="ECO:0000256" key="3">
    <source>
        <dbReference type="ARBA" id="ARBA00022884"/>
    </source>
</evidence>
<sequence length="164" mass="17430">MAKESKKSSKKSKSTPVEVEAAPMDVDTPATAAAGVKRFVSPIASPLADADLTKKLLKSVKKATATKGTRRGMKEVVKALRKGEKGVVILAADVTPIDVISHIPVLCEDNDVPYVFVPSKEEIGAAGSTKRPASVILISAKVEGEAKESLDSVRKEMKKLTYVK</sequence>
<dbReference type="InterPro" id="IPR018492">
    <property type="entry name" value="Ribosomal_eL8/Nhp2"/>
</dbReference>
<evidence type="ECO:0000313" key="10">
    <source>
        <dbReference type="Proteomes" id="UP000054350"/>
    </source>
</evidence>
<dbReference type="InterPro" id="IPR002415">
    <property type="entry name" value="H/ACA_rnp_Nhp2-like"/>
</dbReference>
<dbReference type="PRINTS" id="PR00883">
    <property type="entry name" value="NUCLEARHMG"/>
</dbReference>
<organism evidence="9 10">
    <name type="scientific">Allomyces macrogynus (strain ATCC 38327)</name>
    <name type="common">Allomyces javanicus var. macrogynus</name>
    <dbReference type="NCBI Taxonomy" id="578462"/>
    <lineage>
        <taxon>Eukaryota</taxon>
        <taxon>Fungi</taxon>
        <taxon>Fungi incertae sedis</taxon>
        <taxon>Blastocladiomycota</taxon>
        <taxon>Blastocladiomycetes</taxon>
        <taxon>Blastocladiales</taxon>
        <taxon>Blastocladiaceae</taxon>
        <taxon>Allomyces</taxon>
    </lineage>
</organism>
<keyword evidence="3 6" id="KW-0694">RNA-binding</keyword>
<feature type="region of interest" description="Disordered" evidence="7">
    <location>
        <begin position="1"/>
        <end position="26"/>
    </location>
</feature>
<evidence type="ECO:0000256" key="5">
    <source>
        <dbReference type="ARBA" id="ARBA00023274"/>
    </source>
</evidence>